<feature type="region of interest" description="Disordered" evidence="1">
    <location>
        <begin position="46"/>
        <end position="132"/>
    </location>
</feature>
<keyword evidence="2" id="KW-1133">Transmembrane helix</keyword>
<dbReference type="Proteomes" id="UP000292402">
    <property type="component" value="Unassembled WGS sequence"/>
</dbReference>
<feature type="compositionally biased region" description="Low complexity" evidence="1">
    <location>
        <begin position="119"/>
        <end position="132"/>
    </location>
</feature>
<feature type="compositionally biased region" description="Low complexity" evidence="1">
    <location>
        <begin position="99"/>
        <end position="110"/>
    </location>
</feature>
<feature type="transmembrane region" description="Helical" evidence="2">
    <location>
        <begin position="6"/>
        <end position="26"/>
    </location>
</feature>
<dbReference type="AlphaFoldDB" id="A0A4Q4M9B4"/>
<sequence length="132" mass="13295">MKYIHAIILTLILVAFFCCFFGYCLMRSCRRAVDLEFQEIDHMRDVEAQAGGSVSGGGRSKDGSKTRSKSGGAKSAGAKSENGQGSKATKSAGSGGGAAKSNAGGDVAGWDAGGGGGAPWDATPAGDSGVKW</sequence>
<accession>A0A4Q4M9B4</accession>
<evidence type="ECO:0000256" key="1">
    <source>
        <dbReference type="SAM" id="MobiDB-lite"/>
    </source>
</evidence>
<comment type="caution">
    <text evidence="3">The sequence shown here is derived from an EMBL/GenBank/DDBJ whole genome shotgun (WGS) entry which is preliminary data.</text>
</comment>
<reference evidence="4" key="1">
    <citation type="journal article" date="2019" name="bioRxiv">
        <title>Genomics, evolutionary history and diagnostics of the Alternaria alternata species group including apple and Asian pear pathotypes.</title>
        <authorList>
            <person name="Armitage A.D."/>
            <person name="Cockerton H.M."/>
            <person name="Sreenivasaprasad S."/>
            <person name="Woodhall J.W."/>
            <person name="Lane C.R."/>
            <person name="Harrison R.J."/>
            <person name="Clarkson J.P."/>
        </authorList>
    </citation>
    <scope>NUCLEOTIDE SEQUENCE [LARGE SCALE GENOMIC DNA]</scope>
    <source>
        <strain evidence="4">FERA 1082</strain>
    </source>
</reference>
<evidence type="ECO:0000313" key="3">
    <source>
        <dbReference type="EMBL" id="RYN45099.1"/>
    </source>
</evidence>
<gene>
    <name evidence="3" type="ORF">AA0114_g9358</name>
</gene>
<name>A0A4Q4M9B4_9PLEO</name>
<evidence type="ECO:0000313" key="4">
    <source>
        <dbReference type="Proteomes" id="UP000292402"/>
    </source>
</evidence>
<organism evidence="3 4">
    <name type="scientific">Alternaria tenuissima</name>
    <dbReference type="NCBI Taxonomy" id="119927"/>
    <lineage>
        <taxon>Eukaryota</taxon>
        <taxon>Fungi</taxon>
        <taxon>Dikarya</taxon>
        <taxon>Ascomycota</taxon>
        <taxon>Pezizomycotina</taxon>
        <taxon>Dothideomycetes</taxon>
        <taxon>Pleosporomycetidae</taxon>
        <taxon>Pleosporales</taxon>
        <taxon>Pleosporineae</taxon>
        <taxon>Pleosporaceae</taxon>
        <taxon>Alternaria</taxon>
        <taxon>Alternaria sect. Alternaria</taxon>
        <taxon>Alternaria alternata complex</taxon>
    </lineage>
</organism>
<proteinExistence type="predicted"/>
<feature type="compositionally biased region" description="Low complexity" evidence="1">
    <location>
        <begin position="69"/>
        <end position="92"/>
    </location>
</feature>
<dbReference type="EMBL" id="PDXA01000036">
    <property type="protein sequence ID" value="RYN45099.1"/>
    <property type="molecule type" value="Genomic_DNA"/>
</dbReference>
<keyword evidence="2" id="KW-0812">Transmembrane</keyword>
<protein>
    <submittedName>
        <fullName evidence="3">Uncharacterized protein</fullName>
    </submittedName>
</protein>
<keyword evidence="2" id="KW-0472">Membrane</keyword>
<evidence type="ECO:0000256" key="2">
    <source>
        <dbReference type="SAM" id="Phobius"/>
    </source>
</evidence>